<dbReference type="GO" id="GO:0003824">
    <property type="term" value="F:catalytic activity"/>
    <property type="evidence" value="ECO:0007669"/>
    <property type="project" value="InterPro"/>
</dbReference>
<dbReference type="Pfam" id="PF00383">
    <property type="entry name" value="dCMP_cyt_deam_1"/>
    <property type="match status" value="1"/>
</dbReference>
<dbReference type="InterPro" id="IPR016193">
    <property type="entry name" value="Cytidine_deaminase-like"/>
</dbReference>
<sequence length="75" mass="8346">MAHIEHMLSMATQYAIKSTMRGRHGCVITFHGKVVASGYNSLRTQSNDGLLKNCCSCHAEIDAIRNSVKRKVVLR</sequence>
<reference evidence="2" key="1">
    <citation type="journal article" date="2020" name="Nature">
        <title>Giant virus diversity and host interactions through global metagenomics.</title>
        <authorList>
            <person name="Schulz F."/>
            <person name="Roux S."/>
            <person name="Paez-Espino D."/>
            <person name="Jungbluth S."/>
            <person name="Walsh D.A."/>
            <person name="Denef V.J."/>
            <person name="McMahon K.D."/>
            <person name="Konstantinidis K.T."/>
            <person name="Eloe-Fadrosh E.A."/>
            <person name="Kyrpides N.C."/>
            <person name="Woyke T."/>
        </authorList>
    </citation>
    <scope>NUCLEOTIDE SEQUENCE</scope>
    <source>
        <strain evidence="2">GVMAG-S-1035118-87</strain>
    </source>
</reference>
<dbReference type="InterPro" id="IPR002125">
    <property type="entry name" value="CMP_dCMP_dom"/>
</dbReference>
<proteinExistence type="predicted"/>
<organism evidence="2">
    <name type="scientific">viral metagenome</name>
    <dbReference type="NCBI Taxonomy" id="1070528"/>
    <lineage>
        <taxon>unclassified sequences</taxon>
        <taxon>metagenomes</taxon>
        <taxon>organismal metagenomes</taxon>
    </lineage>
</organism>
<name>A0A6C0AHS2_9ZZZZ</name>
<dbReference type="AlphaFoldDB" id="A0A6C0AHS2"/>
<protein>
    <recommendedName>
        <fullName evidence="1">CMP/dCMP-type deaminase domain-containing protein</fullName>
    </recommendedName>
</protein>
<dbReference type="SUPFAM" id="SSF53927">
    <property type="entry name" value="Cytidine deaminase-like"/>
    <property type="match status" value="1"/>
</dbReference>
<evidence type="ECO:0000259" key="1">
    <source>
        <dbReference type="PROSITE" id="PS51747"/>
    </source>
</evidence>
<dbReference type="EMBL" id="MN740625">
    <property type="protein sequence ID" value="QHS78915.1"/>
    <property type="molecule type" value="Genomic_DNA"/>
</dbReference>
<evidence type="ECO:0000313" key="2">
    <source>
        <dbReference type="EMBL" id="QHS78915.1"/>
    </source>
</evidence>
<dbReference type="Gene3D" id="3.40.140.10">
    <property type="entry name" value="Cytidine Deaminase, domain 2"/>
    <property type="match status" value="1"/>
</dbReference>
<accession>A0A6C0AHS2</accession>
<dbReference type="PROSITE" id="PS51747">
    <property type="entry name" value="CYT_DCMP_DEAMINASES_2"/>
    <property type="match status" value="1"/>
</dbReference>
<feature type="domain" description="CMP/dCMP-type deaminase" evidence="1">
    <location>
        <begin position="2"/>
        <end position="75"/>
    </location>
</feature>